<dbReference type="NCBIfam" id="NF033537">
    <property type="entry name" value="lasso_biosyn_B2"/>
    <property type="match status" value="1"/>
</dbReference>
<proteinExistence type="predicted"/>
<dbReference type="AlphaFoldDB" id="A6DRP6"/>
<protein>
    <recommendedName>
        <fullName evidence="1">Microcin J25-processing protein McjB C-terminal domain-containing protein</fullName>
    </recommendedName>
</protein>
<dbReference type="RefSeq" id="WP_007280516.1">
    <property type="nucleotide sequence ID" value="NZ_ABCK01000025.1"/>
</dbReference>
<evidence type="ECO:0000259" key="1">
    <source>
        <dbReference type="Pfam" id="PF13471"/>
    </source>
</evidence>
<dbReference type="InterPro" id="IPR053521">
    <property type="entry name" value="McjB-like"/>
</dbReference>
<accession>A6DRP6</accession>
<sequence length="149" mass="17139">MLKSFLTFIKLPFKIKFLALEVFLELNLACLQLKTKEFKNLAKTLGQSESESPQNESSISNEIKLLKHLIFRIAELLPWKCVCFPQAIAGQRILNKKKLESTLYLGLKKEDGEIKAHAWLRHQQYIVTGDNGIEEYTVINSFTHEVSDD</sequence>
<evidence type="ECO:0000313" key="2">
    <source>
        <dbReference type="EMBL" id="EDM25715.1"/>
    </source>
</evidence>
<keyword evidence="3" id="KW-1185">Reference proteome</keyword>
<reference evidence="2 3" key="1">
    <citation type="journal article" date="2010" name="J. Bacteriol.">
        <title>Genome sequence of Lentisphaera araneosa HTCC2155T, the type species of the order Lentisphaerales in the phylum Lentisphaerae.</title>
        <authorList>
            <person name="Thrash J.C."/>
            <person name="Cho J.C."/>
            <person name="Vergin K.L."/>
            <person name="Morris R.M."/>
            <person name="Giovannoni S.J."/>
        </authorList>
    </citation>
    <scope>NUCLEOTIDE SEQUENCE [LARGE SCALE GENOMIC DNA]</scope>
    <source>
        <strain evidence="2 3">HTCC2155</strain>
    </source>
</reference>
<dbReference type="InterPro" id="IPR032708">
    <property type="entry name" value="McjB_C"/>
</dbReference>
<feature type="domain" description="Microcin J25-processing protein McjB C-terminal" evidence="1">
    <location>
        <begin position="46"/>
        <end position="140"/>
    </location>
</feature>
<dbReference type="Proteomes" id="UP000004947">
    <property type="component" value="Unassembled WGS sequence"/>
</dbReference>
<name>A6DRP6_9BACT</name>
<dbReference type="EMBL" id="ABCK01000025">
    <property type="protein sequence ID" value="EDM25715.1"/>
    <property type="molecule type" value="Genomic_DNA"/>
</dbReference>
<dbReference type="Pfam" id="PF13471">
    <property type="entry name" value="Transglut_core3"/>
    <property type="match status" value="1"/>
</dbReference>
<evidence type="ECO:0000313" key="3">
    <source>
        <dbReference type="Proteomes" id="UP000004947"/>
    </source>
</evidence>
<dbReference type="STRING" id="313628.LNTAR_13237"/>
<dbReference type="OrthoDB" id="9812122at2"/>
<gene>
    <name evidence="2" type="ORF">LNTAR_13237</name>
</gene>
<comment type="caution">
    <text evidence="2">The sequence shown here is derived from an EMBL/GenBank/DDBJ whole genome shotgun (WGS) entry which is preliminary data.</text>
</comment>
<organism evidence="2 3">
    <name type="scientific">Lentisphaera araneosa HTCC2155</name>
    <dbReference type="NCBI Taxonomy" id="313628"/>
    <lineage>
        <taxon>Bacteria</taxon>
        <taxon>Pseudomonadati</taxon>
        <taxon>Lentisphaerota</taxon>
        <taxon>Lentisphaeria</taxon>
        <taxon>Lentisphaerales</taxon>
        <taxon>Lentisphaeraceae</taxon>
        <taxon>Lentisphaera</taxon>
    </lineage>
</organism>